<dbReference type="PROSITE" id="PS50181">
    <property type="entry name" value="FBOX"/>
    <property type="match status" value="1"/>
</dbReference>
<reference evidence="4" key="1">
    <citation type="journal article" date="2005" name="Nature">
        <title>The map-based sequence of the rice genome.</title>
        <authorList>
            <consortium name="International rice genome sequencing project (IRGSP)"/>
            <person name="Matsumoto T."/>
            <person name="Wu J."/>
            <person name="Kanamori H."/>
            <person name="Katayose Y."/>
            <person name="Fujisawa M."/>
            <person name="Namiki N."/>
            <person name="Mizuno H."/>
            <person name="Yamamoto K."/>
            <person name="Antonio B.A."/>
            <person name="Baba T."/>
            <person name="Sakata K."/>
            <person name="Nagamura Y."/>
            <person name="Aoki H."/>
            <person name="Arikawa K."/>
            <person name="Arita K."/>
            <person name="Bito T."/>
            <person name="Chiden Y."/>
            <person name="Fujitsuka N."/>
            <person name="Fukunaka R."/>
            <person name="Hamada M."/>
            <person name="Harada C."/>
            <person name="Hayashi A."/>
            <person name="Hijishita S."/>
            <person name="Honda M."/>
            <person name="Hosokawa S."/>
            <person name="Ichikawa Y."/>
            <person name="Idonuma A."/>
            <person name="Iijima M."/>
            <person name="Ikeda M."/>
            <person name="Ikeno M."/>
            <person name="Ito K."/>
            <person name="Ito S."/>
            <person name="Ito T."/>
            <person name="Ito Y."/>
            <person name="Ito Y."/>
            <person name="Iwabuchi A."/>
            <person name="Kamiya K."/>
            <person name="Karasawa W."/>
            <person name="Kurita K."/>
            <person name="Katagiri S."/>
            <person name="Kikuta A."/>
            <person name="Kobayashi H."/>
            <person name="Kobayashi N."/>
            <person name="Machita K."/>
            <person name="Maehara T."/>
            <person name="Masukawa M."/>
            <person name="Mizubayashi T."/>
            <person name="Mukai Y."/>
            <person name="Nagasaki H."/>
            <person name="Nagata Y."/>
            <person name="Naito S."/>
            <person name="Nakashima M."/>
            <person name="Nakama Y."/>
            <person name="Nakamichi Y."/>
            <person name="Nakamura M."/>
            <person name="Meguro A."/>
            <person name="Negishi M."/>
            <person name="Ohta I."/>
            <person name="Ohta T."/>
            <person name="Okamoto M."/>
            <person name="Ono N."/>
            <person name="Saji S."/>
            <person name="Sakaguchi M."/>
            <person name="Sakai K."/>
            <person name="Shibata M."/>
            <person name="Shimokawa T."/>
            <person name="Song J."/>
            <person name="Takazaki Y."/>
            <person name="Terasawa K."/>
            <person name="Tsugane M."/>
            <person name="Tsuji K."/>
            <person name="Ueda S."/>
            <person name="Waki K."/>
            <person name="Yamagata H."/>
            <person name="Yamamoto M."/>
            <person name="Yamamoto S."/>
            <person name="Yamane H."/>
            <person name="Yoshiki S."/>
            <person name="Yoshihara R."/>
            <person name="Yukawa K."/>
            <person name="Zhong H."/>
            <person name="Yano M."/>
            <person name="Yuan Q."/>
            <person name="Ouyang S."/>
            <person name="Liu J."/>
            <person name="Jones K.M."/>
            <person name="Gansberger K."/>
            <person name="Moffat K."/>
            <person name="Hill J."/>
            <person name="Bera J."/>
            <person name="Fadrosh D."/>
            <person name="Jin S."/>
            <person name="Johri S."/>
            <person name="Kim M."/>
            <person name="Overton L."/>
            <person name="Reardon M."/>
            <person name="Tsitrin T."/>
            <person name="Vuong H."/>
            <person name="Weaver B."/>
            <person name="Ciecko A."/>
            <person name="Tallon L."/>
            <person name="Jackson J."/>
            <person name="Pai G."/>
            <person name="Aken S.V."/>
            <person name="Utterback T."/>
            <person name="Reidmuller S."/>
            <person name="Feldblyum T."/>
            <person name="Hsiao J."/>
            <person name="Zismann V."/>
            <person name="Iobst S."/>
            <person name="de Vazeille A.R."/>
            <person name="Buell C.R."/>
            <person name="Ying K."/>
            <person name="Li Y."/>
            <person name="Lu T."/>
            <person name="Huang Y."/>
            <person name="Zhao Q."/>
            <person name="Feng Q."/>
            <person name="Zhang L."/>
            <person name="Zhu J."/>
            <person name="Weng Q."/>
            <person name="Mu J."/>
            <person name="Lu Y."/>
            <person name="Fan D."/>
            <person name="Liu Y."/>
            <person name="Guan J."/>
            <person name="Zhang Y."/>
            <person name="Yu S."/>
            <person name="Liu X."/>
            <person name="Zhang Y."/>
            <person name="Hong G."/>
            <person name="Han B."/>
            <person name="Choisne N."/>
            <person name="Demange N."/>
            <person name="Orjeda G."/>
            <person name="Samain S."/>
            <person name="Cattolico L."/>
            <person name="Pelletier E."/>
            <person name="Couloux A."/>
            <person name="Segurens B."/>
            <person name="Wincker P."/>
            <person name="D'Hont A."/>
            <person name="Scarpelli C."/>
            <person name="Weissenbach J."/>
            <person name="Salanoubat M."/>
            <person name="Quetier F."/>
            <person name="Yu Y."/>
            <person name="Kim H.R."/>
            <person name="Rambo T."/>
            <person name="Currie J."/>
            <person name="Collura K."/>
            <person name="Luo M."/>
            <person name="Yang T."/>
            <person name="Ammiraju J.S.S."/>
            <person name="Engler F."/>
            <person name="Soderlund C."/>
            <person name="Wing R.A."/>
            <person name="Palmer L.E."/>
            <person name="de la Bastide M."/>
            <person name="Spiegel L."/>
            <person name="Nascimento L."/>
            <person name="Zutavern T."/>
            <person name="O'Shaughnessy A."/>
            <person name="Dike S."/>
            <person name="Dedhia N."/>
            <person name="Preston R."/>
            <person name="Balija V."/>
            <person name="McCombie W.R."/>
            <person name="Chow T."/>
            <person name="Chen H."/>
            <person name="Chung M."/>
            <person name="Chen C."/>
            <person name="Shaw J."/>
            <person name="Wu H."/>
            <person name="Hsiao K."/>
            <person name="Chao Y."/>
            <person name="Chu M."/>
            <person name="Cheng C."/>
            <person name="Hour A."/>
            <person name="Lee P."/>
            <person name="Lin S."/>
            <person name="Lin Y."/>
            <person name="Liou J."/>
            <person name="Liu S."/>
            <person name="Hsing Y."/>
            <person name="Raghuvanshi S."/>
            <person name="Mohanty A."/>
            <person name="Bharti A.K."/>
            <person name="Gaur A."/>
            <person name="Gupta V."/>
            <person name="Kumar D."/>
            <person name="Ravi V."/>
            <person name="Vij S."/>
            <person name="Kapur A."/>
            <person name="Khurana P."/>
            <person name="Khurana P."/>
            <person name="Khurana J.P."/>
            <person name="Tyagi A.K."/>
            <person name="Gaikwad K."/>
            <person name="Singh A."/>
            <person name="Dalal V."/>
            <person name="Srivastava S."/>
            <person name="Dixit A."/>
            <person name="Pal A.K."/>
            <person name="Ghazi I.A."/>
            <person name="Yadav M."/>
            <person name="Pandit A."/>
            <person name="Bhargava A."/>
            <person name="Sureshbabu K."/>
            <person name="Batra K."/>
            <person name="Sharma T.R."/>
            <person name="Mohapatra T."/>
            <person name="Singh N.K."/>
            <person name="Messing J."/>
            <person name="Nelson A.B."/>
            <person name="Fuks G."/>
            <person name="Kavchok S."/>
            <person name="Keizer G."/>
            <person name="Linton E."/>
            <person name="Llaca V."/>
            <person name="Song R."/>
            <person name="Tanyolac B."/>
            <person name="Young S."/>
            <person name="Ho-Il K."/>
            <person name="Hahn J.H."/>
            <person name="Sangsakoo G."/>
            <person name="Vanavichit A."/>
            <person name="de Mattos Luiz.A.T."/>
            <person name="Zimmer P.D."/>
            <person name="Malone G."/>
            <person name="Dellagostin O."/>
            <person name="de Oliveira A.C."/>
            <person name="Bevan M."/>
            <person name="Bancroft I."/>
            <person name="Minx P."/>
            <person name="Cordum H."/>
            <person name="Wilson R."/>
            <person name="Cheng Z."/>
            <person name="Jin W."/>
            <person name="Jiang J."/>
            <person name="Leong S.A."/>
            <person name="Iwama H."/>
            <person name="Gojobori T."/>
            <person name="Itoh T."/>
            <person name="Niimura Y."/>
            <person name="Fujii Y."/>
            <person name="Habara T."/>
            <person name="Sakai H."/>
            <person name="Sato Y."/>
            <person name="Wilson G."/>
            <person name="Kumar K."/>
            <person name="McCouch S."/>
            <person name="Juretic N."/>
            <person name="Hoen D."/>
            <person name="Wright S."/>
            <person name="Bruskiewich R."/>
            <person name="Bureau T."/>
            <person name="Miyao A."/>
            <person name="Hirochika H."/>
            <person name="Nishikawa T."/>
            <person name="Kadowaki K."/>
            <person name="Sugiura M."/>
            <person name="Burr B."/>
            <person name="Sasaki T."/>
        </authorList>
    </citation>
    <scope>NUCLEOTIDE SEQUENCE [LARGE SCALE GENOMIC DNA]</scope>
    <source>
        <strain evidence="4">cv. Nipponbare</strain>
    </source>
</reference>
<feature type="domain" description="F-box" evidence="2">
    <location>
        <begin position="31"/>
        <end position="64"/>
    </location>
</feature>
<dbReference type="SUPFAM" id="SSF81383">
    <property type="entry name" value="F-box domain"/>
    <property type="match status" value="1"/>
</dbReference>
<sequence length="538" mass="59143">MAYRCIAHKRARLSGGSVGSSAGGGRGYGGPDRISRLPDELLHHVLSFVTTPEAVRTSALSRRWVGVWKRVPRLHLLEEEATKAEHIPDHYDGILRRYAADVDIADLAITYHWDWPEVDGDRASAWAGFAARRVTGRFDLAVTSQVGRGGDDDERAVLDLPCFERATEISLYSSGLAVRLPAELDAAGDGDFTRLTKLQMSELRFSDAGEGISGVVSRRMRVEYCFDETRSCRPWNGGGAAAVMRLSAPALEELGWEDACPDEVERIRLPTCLRELVVSELPSHIIRSMGQSDFTKILELFSGADVLKLTSPMTATLDSEEQESLIYSVQLPYYSKLDLGVITKGHKSYGSSVVHFLKRNSSIRNLTLTLHPYHPEHHGQPPALISSLSTNVITPLDVSMDGPDESDGHIGFSYHYTIPPTQPLERTPCRGSSAPVGQPPQTLDPSPHVFRRHSSSPTKLECERASVSGGSDCDGDAAYECPDCISSLAAVLLHHILVFLPVVEAIRNCVLSHCWVCVWTGIPQLQLDDDAWRVDLVN</sequence>
<accession>Q8GVY0</accession>
<evidence type="ECO:0000313" key="4">
    <source>
        <dbReference type="Proteomes" id="UP000000763"/>
    </source>
</evidence>
<protein>
    <recommendedName>
        <fullName evidence="2">F-box domain-containing protein</fullName>
    </recommendedName>
</protein>
<proteinExistence type="predicted"/>
<dbReference type="InterPro" id="IPR053781">
    <property type="entry name" value="F-box_AtFBL13-like"/>
</dbReference>
<reference evidence="4" key="2">
    <citation type="journal article" date="2008" name="Nucleic Acids Res.">
        <title>The rice annotation project database (RAP-DB): 2008 update.</title>
        <authorList>
            <consortium name="The rice annotation project (RAP)"/>
        </authorList>
    </citation>
    <scope>GENOME REANNOTATION</scope>
    <source>
        <strain evidence="4">cv. Nipponbare</strain>
    </source>
</reference>
<evidence type="ECO:0000259" key="2">
    <source>
        <dbReference type="PROSITE" id="PS50181"/>
    </source>
</evidence>
<organism evidence="3 4">
    <name type="scientific">Oryza sativa subsp. japonica</name>
    <name type="common">Rice</name>
    <dbReference type="NCBI Taxonomy" id="39947"/>
    <lineage>
        <taxon>Eukaryota</taxon>
        <taxon>Viridiplantae</taxon>
        <taxon>Streptophyta</taxon>
        <taxon>Embryophyta</taxon>
        <taxon>Tracheophyta</taxon>
        <taxon>Spermatophyta</taxon>
        <taxon>Magnoliopsida</taxon>
        <taxon>Liliopsida</taxon>
        <taxon>Poales</taxon>
        <taxon>Poaceae</taxon>
        <taxon>BOP clade</taxon>
        <taxon>Oryzoideae</taxon>
        <taxon>Oryzeae</taxon>
        <taxon>Oryzinae</taxon>
        <taxon>Oryza</taxon>
        <taxon>Oryza sativa</taxon>
    </lineage>
</organism>
<evidence type="ECO:0000256" key="1">
    <source>
        <dbReference type="SAM" id="MobiDB-lite"/>
    </source>
</evidence>
<dbReference type="Pfam" id="PF00646">
    <property type="entry name" value="F-box"/>
    <property type="match status" value="1"/>
</dbReference>
<gene>
    <name evidence="3" type="primary">OJ1612_A04.117</name>
</gene>
<dbReference type="PANTHER" id="PTHR34709:SF25">
    <property type="entry name" value="OS06G0688400 PROTEIN"/>
    <property type="match status" value="1"/>
</dbReference>
<feature type="region of interest" description="Disordered" evidence="1">
    <location>
        <begin position="426"/>
        <end position="454"/>
    </location>
</feature>
<dbReference type="InterPro" id="IPR036047">
    <property type="entry name" value="F-box-like_dom_sf"/>
</dbReference>
<dbReference type="EMBL" id="AP003960">
    <property type="protein sequence ID" value="BAC45074.1"/>
    <property type="molecule type" value="Genomic_DNA"/>
</dbReference>
<evidence type="ECO:0000313" key="3">
    <source>
        <dbReference type="EMBL" id="BAC45074.1"/>
    </source>
</evidence>
<dbReference type="AlphaFoldDB" id="Q8GVY0"/>
<name>Q8GVY0_ORYSJ</name>
<dbReference type="InterPro" id="IPR055312">
    <property type="entry name" value="FBL15-like"/>
</dbReference>
<dbReference type="Proteomes" id="UP000000763">
    <property type="component" value="Chromosome 7"/>
</dbReference>
<dbReference type="Gene3D" id="1.20.1280.50">
    <property type="match status" value="1"/>
</dbReference>
<dbReference type="PANTHER" id="PTHR34709">
    <property type="entry name" value="OS10G0396666 PROTEIN"/>
    <property type="match status" value="1"/>
</dbReference>
<dbReference type="CDD" id="cd22160">
    <property type="entry name" value="F-box_AtFBL13-like"/>
    <property type="match status" value="1"/>
</dbReference>
<dbReference type="InterPro" id="IPR001810">
    <property type="entry name" value="F-box_dom"/>
</dbReference>